<gene>
    <name evidence="1" type="ordered locus">Pars_0367</name>
</gene>
<proteinExistence type="predicted"/>
<dbReference type="HOGENOM" id="CLU_2581550_0_0_2"/>
<dbReference type="EMBL" id="CP000660">
    <property type="protein sequence ID" value="ABP49972.1"/>
    <property type="molecule type" value="Genomic_DNA"/>
</dbReference>
<accession>A4WHV5</accession>
<dbReference type="KEGG" id="pas:Pars_0367"/>
<organism evidence="1 2">
    <name type="scientific">Pyrobaculum arsenaticum (strain DSM 13514 / JCM 11321 / PZ6)</name>
    <dbReference type="NCBI Taxonomy" id="340102"/>
    <lineage>
        <taxon>Archaea</taxon>
        <taxon>Thermoproteota</taxon>
        <taxon>Thermoprotei</taxon>
        <taxon>Thermoproteales</taxon>
        <taxon>Thermoproteaceae</taxon>
        <taxon>Pyrobaculum</taxon>
    </lineage>
</organism>
<dbReference type="AlphaFoldDB" id="A4WHV5"/>
<evidence type="ECO:0000313" key="1">
    <source>
        <dbReference type="EMBL" id="ABP49972.1"/>
    </source>
</evidence>
<dbReference type="Proteomes" id="UP000001567">
    <property type="component" value="Chromosome"/>
</dbReference>
<dbReference type="STRING" id="340102.Pars_0367"/>
<evidence type="ECO:0000313" key="2">
    <source>
        <dbReference type="Proteomes" id="UP000001567"/>
    </source>
</evidence>
<reference evidence="1 2" key="1">
    <citation type="submission" date="2007-04" db="EMBL/GenBank/DDBJ databases">
        <title>Complete sequence of Pyrobaculum arsenaticum DSM 13514.</title>
        <authorList>
            <consortium name="US DOE Joint Genome Institute"/>
            <person name="Copeland A."/>
            <person name="Lucas S."/>
            <person name="Lapidus A."/>
            <person name="Barry K."/>
            <person name="Glavina del Rio T."/>
            <person name="Dalin E."/>
            <person name="Tice H."/>
            <person name="Pitluck S."/>
            <person name="Chain P."/>
            <person name="Malfatti S."/>
            <person name="Shin M."/>
            <person name="Vergez L."/>
            <person name="Schmutz J."/>
            <person name="Larimer F."/>
            <person name="Land M."/>
            <person name="Hauser L."/>
            <person name="Kyrpides N."/>
            <person name="Mikhailova N."/>
            <person name="Cozen A.E."/>
            <person name="Fitz-Gibbon S.T."/>
            <person name="House C.H."/>
            <person name="Saltikov C."/>
            <person name="Lowe T.M."/>
            <person name="Richardson P."/>
        </authorList>
    </citation>
    <scope>NUCLEOTIDE SEQUENCE [LARGE SCALE GENOMIC DNA]</scope>
    <source>
        <strain evidence="2">ATCC 700994 / DSM 13514 / JCM 11321 / PZ6</strain>
    </source>
</reference>
<protein>
    <submittedName>
        <fullName evidence="1">Uncharacterized protein</fullName>
    </submittedName>
</protein>
<name>A4WHV5_PYRAR</name>
<sequence>MLWPRLDGVGGCCVSTQKNPSSRPLAVADVLCVEEFGAVEVLDGTALGDDGPRRRPVAGGFVFGRPDVGAFFGALHCGLC</sequence>